<keyword evidence="4" id="KW-1185">Reference proteome</keyword>
<comment type="caution">
    <text evidence="3">The sequence shown here is derived from an EMBL/GenBank/DDBJ whole genome shotgun (WGS) entry which is preliminary data.</text>
</comment>
<organism evidence="3 4">
    <name type="scientific">Mythimna separata</name>
    <name type="common">Oriental armyworm</name>
    <name type="synonym">Pseudaletia separata</name>
    <dbReference type="NCBI Taxonomy" id="271217"/>
    <lineage>
        <taxon>Eukaryota</taxon>
        <taxon>Metazoa</taxon>
        <taxon>Ecdysozoa</taxon>
        <taxon>Arthropoda</taxon>
        <taxon>Hexapoda</taxon>
        <taxon>Insecta</taxon>
        <taxon>Pterygota</taxon>
        <taxon>Neoptera</taxon>
        <taxon>Endopterygota</taxon>
        <taxon>Lepidoptera</taxon>
        <taxon>Glossata</taxon>
        <taxon>Ditrysia</taxon>
        <taxon>Noctuoidea</taxon>
        <taxon>Noctuidae</taxon>
        <taxon>Noctuinae</taxon>
        <taxon>Hadenini</taxon>
        <taxon>Mythimna</taxon>
    </lineage>
</organism>
<keyword evidence="1" id="KW-0812">Transmembrane</keyword>
<dbReference type="EMBL" id="JARGEI010000006">
    <property type="protein sequence ID" value="KAJ8730460.1"/>
    <property type="molecule type" value="Genomic_DNA"/>
</dbReference>
<feature type="transmembrane region" description="Helical" evidence="1">
    <location>
        <begin position="176"/>
        <end position="202"/>
    </location>
</feature>
<keyword evidence="1" id="KW-0472">Membrane</keyword>
<keyword evidence="1" id="KW-1133">Transmembrane helix</keyword>
<protein>
    <submittedName>
        <fullName evidence="3">Uncharacterized protein</fullName>
    </submittedName>
</protein>
<proteinExistence type="predicted"/>
<sequence>MWFKIVCVLVIVHGVLAKKDELLESLYGLRGRNRMAICVATPSGWRRCDAALYRRDWLVARARCLATAPAANLTLQLLAGGGSCDRVANGTWESMSTRQVFHVAMHPWFDLALAYCLTPYGYLDRHANATALRLSLKPHGVYRWMKRYFDISDLSRNHTHYAERVYHSQQARHHPLWYICVTMLLPSALFMVVFMYIMLYAGNAEPDKEKDKDYSKKVTHV</sequence>
<accession>A0AAD8DXI7</accession>
<evidence type="ECO:0000313" key="4">
    <source>
        <dbReference type="Proteomes" id="UP001231518"/>
    </source>
</evidence>
<evidence type="ECO:0000256" key="2">
    <source>
        <dbReference type="SAM" id="SignalP"/>
    </source>
</evidence>
<feature type="chain" id="PRO_5041926283" evidence="2">
    <location>
        <begin position="18"/>
        <end position="221"/>
    </location>
</feature>
<keyword evidence="2" id="KW-0732">Signal</keyword>
<evidence type="ECO:0000256" key="1">
    <source>
        <dbReference type="SAM" id="Phobius"/>
    </source>
</evidence>
<dbReference type="AlphaFoldDB" id="A0AAD8DXI7"/>
<gene>
    <name evidence="3" type="ORF">PYW07_017498</name>
</gene>
<reference evidence="3" key="1">
    <citation type="submission" date="2023-03" db="EMBL/GenBank/DDBJ databases">
        <title>Chromosome-level genomes of two armyworms, Mythimna separata and Mythimna loreyi, provide insights into the biosynthesis and reception of sex pheromones.</title>
        <authorList>
            <person name="Zhao H."/>
        </authorList>
    </citation>
    <scope>NUCLEOTIDE SEQUENCE</scope>
    <source>
        <strain evidence="3">BeijingLab</strain>
        <tissue evidence="3">Pupa</tissue>
    </source>
</reference>
<feature type="signal peptide" evidence="2">
    <location>
        <begin position="1"/>
        <end position="17"/>
    </location>
</feature>
<dbReference type="Proteomes" id="UP001231518">
    <property type="component" value="Chromosome 9"/>
</dbReference>
<evidence type="ECO:0000313" key="3">
    <source>
        <dbReference type="EMBL" id="KAJ8730460.1"/>
    </source>
</evidence>
<name>A0AAD8DXI7_MYTSE</name>